<dbReference type="PRINTS" id="PR00032">
    <property type="entry name" value="HTHARAC"/>
</dbReference>
<dbReference type="GO" id="GO:0005737">
    <property type="term" value="C:cytoplasm"/>
    <property type="evidence" value="ECO:0007669"/>
    <property type="project" value="UniProtKB-SubCell"/>
</dbReference>
<keyword evidence="4 10" id="KW-0597">Phosphoprotein</keyword>
<evidence type="ECO:0000313" key="13">
    <source>
        <dbReference type="EMBL" id="ALP94685.1"/>
    </source>
</evidence>
<dbReference type="PROSITE" id="PS01124">
    <property type="entry name" value="HTH_ARAC_FAMILY_2"/>
    <property type="match status" value="1"/>
</dbReference>
<reference evidence="14" key="2">
    <citation type="submission" date="2015-04" db="EMBL/GenBank/DDBJ databases">
        <title>A butyrogenic pathway from the amino acid lysine in a human gut commensal.</title>
        <authorList>
            <person name="de Vos W.M."/>
            <person name="Bui N.T.P."/>
            <person name="Plugge C.M."/>
            <person name="Ritari J."/>
        </authorList>
    </citation>
    <scope>NUCLEOTIDE SEQUENCE [LARGE SCALE GENOMIC DNA]</scope>
    <source>
        <strain evidence="14">AF211</strain>
    </source>
</reference>
<dbReference type="InterPro" id="IPR011006">
    <property type="entry name" value="CheY-like_superfamily"/>
</dbReference>
<evidence type="ECO:0000313" key="14">
    <source>
        <dbReference type="Proteomes" id="UP000064844"/>
    </source>
</evidence>
<evidence type="ECO:0000256" key="10">
    <source>
        <dbReference type="PROSITE-ProRule" id="PRU00169"/>
    </source>
</evidence>
<accession>A0A0S2W5P9</accession>
<dbReference type="CDD" id="cd17536">
    <property type="entry name" value="REC_YesN-like"/>
    <property type="match status" value="1"/>
</dbReference>
<dbReference type="Proteomes" id="UP000064844">
    <property type="component" value="Chromosome"/>
</dbReference>
<evidence type="ECO:0000256" key="8">
    <source>
        <dbReference type="ARBA" id="ARBA00023163"/>
    </source>
</evidence>
<dbReference type="KEGG" id="ibu:IB211_02294c"/>
<dbReference type="GO" id="GO:0003700">
    <property type="term" value="F:DNA-binding transcription factor activity"/>
    <property type="evidence" value="ECO:0007669"/>
    <property type="project" value="InterPro"/>
</dbReference>
<evidence type="ECO:0000256" key="4">
    <source>
        <dbReference type="ARBA" id="ARBA00022553"/>
    </source>
</evidence>
<organism evidence="13 14">
    <name type="scientific">Intestinimonas butyriciproducens</name>
    <dbReference type="NCBI Taxonomy" id="1297617"/>
    <lineage>
        <taxon>Bacteria</taxon>
        <taxon>Bacillati</taxon>
        <taxon>Bacillota</taxon>
        <taxon>Clostridia</taxon>
        <taxon>Eubacteriales</taxon>
        <taxon>Intestinimonas</taxon>
    </lineage>
</organism>
<dbReference type="GO" id="GO:0043565">
    <property type="term" value="F:sequence-specific DNA binding"/>
    <property type="evidence" value="ECO:0007669"/>
    <property type="project" value="InterPro"/>
</dbReference>
<dbReference type="Gene3D" id="3.40.50.2300">
    <property type="match status" value="1"/>
</dbReference>
<dbReference type="InterPro" id="IPR009057">
    <property type="entry name" value="Homeodomain-like_sf"/>
</dbReference>
<evidence type="ECO:0000256" key="6">
    <source>
        <dbReference type="ARBA" id="ARBA00023015"/>
    </source>
</evidence>
<dbReference type="SMART" id="SM00448">
    <property type="entry name" value="REC"/>
    <property type="match status" value="1"/>
</dbReference>
<dbReference type="InterPro" id="IPR041522">
    <property type="entry name" value="CdaR_GGDEF"/>
</dbReference>
<dbReference type="InterPro" id="IPR020449">
    <property type="entry name" value="Tscrpt_reg_AraC-type_HTH"/>
</dbReference>
<dbReference type="PANTHER" id="PTHR42713">
    <property type="entry name" value="HISTIDINE KINASE-RELATED"/>
    <property type="match status" value="1"/>
</dbReference>
<dbReference type="Gene3D" id="1.10.10.60">
    <property type="entry name" value="Homeodomain-like"/>
    <property type="match status" value="2"/>
</dbReference>
<evidence type="ECO:0000256" key="1">
    <source>
        <dbReference type="ARBA" id="ARBA00004496"/>
    </source>
</evidence>
<evidence type="ECO:0000256" key="2">
    <source>
        <dbReference type="ARBA" id="ARBA00018672"/>
    </source>
</evidence>
<dbReference type="Pfam" id="PF00072">
    <property type="entry name" value="Response_reg"/>
    <property type="match status" value="1"/>
</dbReference>
<sequence length="526" mass="59887">MSLYKIMIVDDEAEIREGIAHKIDWKAVGFEIVADAENGRDALEKAEALDLDVVLTDIKMPFMDGLELGAELSRRKPNLKLIVFSGFDEFEYAQEAIKLNVVEYVLKPVNAEELTDILGRVRNLLDEEFAQRRNIAQLTEVYRKSLPLLREKFLQELLLGPMERGELERQIERFGMDIGMCAQQVVAVCEIGHRTGQSQPLSDELVPVSVRQMVDDALRGRCRREIFLSLSSVIVMTGWDQDPIETLMSLMGEVCDQCARILGVTVTVGIGRPCRNVGELHGSYAEARAAIEYKAVTGGGKPIYIQDMERLDRSPVEQDNHREQQLLSTIKFGSKEQIAALVDQLLYAGEEGWSSQARLIGILGTLLPIIQRYRLGEKEMLGDRGEWLPLLTGEVPDQRQRDWLLGVCLKMSGSMDQRRVSTAKRLVEEAERYIRENYPDSGLSVERLCGHLHISQSYFSNIFKQETGRSYVQYLTDVRMEHAVELLRTTDDKTYLVAEKVGYDEPNYFSYVFKKRFGISPSQFRK</sequence>
<evidence type="ECO:0000256" key="5">
    <source>
        <dbReference type="ARBA" id="ARBA00023012"/>
    </source>
</evidence>
<keyword evidence="8" id="KW-0804">Transcription</keyword>
<evidence type="ECO:0000256" key="9">
    <source>
        <dbReference type="ARBA" id="ARBA00024867"/>
    </source>
</evidence>
<dbReference type="SMART" id="SM00342">
    <property type="entry name" value="HTH_ARAC"/>
    <property type="match status" value="1"/>
</dbReference>
<dbReference type="AlphaFoldDB" id="A0A0S2W5P9"/>
<keyword evidence="5" id="KW-0902">Two-component regulatory system</keyword>
<keyword evidence="6" id="KW-0805">Transcription regulation</keyword>
<comment type="function">
    <text evidence="9">May play the central regulatory role in sporulation. It may be an element of the effector pathway responsible for the activation of sporulation genes in response to nutritional stress. Spo0A may act in concert with spo0H (a sigma factor) to control the expression of some genes that are critical to the sporulation process.</text>
</comment>
<evidence type="ECO:0000256" key="7">
    <source>
        <dbReference type="ARBA" id="ARBA00023125"/>
    </source>
</evidence>
<evidence type="ECO:0000259" key="12">
    <source>
        <dbReference type="PROSITE" id="PS50110"/>
    </source>
</evidence>
<dbReference type="STRING" id="1297617.IB211_02294c"/>
<keyword evidence="3" id="KW-0963">Cytoplasm</keyword>
<dbReference type="InterPro" id="IPR001789">
    <property type="entry name" value="Sig_transdc_resp-reg_receiver"/>
</dbReference>
<dbReference type="RefSeq" id="WP_058118084.1">
    <property type="nucleotide sequence ID" value="NZ_CALICV010000092.1"/>
</dbReference>
<feature type="modified residue" description="4-aspartylphosphate" evidence="10">
    <location>
        <position position="57"/>
    </location>
</feature>
<dbReference type="EMBL" id="CP011307">
    <property type="protein sequence ID" value="ALP94685.1"/>
    <property type="molecule type" value="Genomic_DNA"/>
</dbReference>
<dbReference type="PANTHER" id="PTHR42713:SF3">
    <property type="entry name" value="TRANSCRIPTIONAL REGULATORY PROTEIN HPTR"/>
    <property type="match status" value="1"/>
</dbReference>
<protein>
    <recommendedName>
        <fullName evidence="2">Stage 0 sporulation protein A homolog</fullName>
    </recommendedName>
</protein>
<proteinExistence type="predicted"/>
<name>A0A0S2W5P9_9FIRM</name>
<dbReference type="Pfam" id="PF17853">
    <property type="entry name" value="GGDEF_2"/>
    <property type="match status" value="1"/>
</dbReference>
<reference evidence="13 14" key="1">
    <citation type="journal article" date="2015" name="Nat. Commun.">
        <title>Production of butyrate from lysine and the Amadori product fructoselysine by a human gut commensal.</title>
        <authorList>
            <person name="Bui T.P."/>
            <person name="Ritari J."/>
            <person name="Boeren S."/>
            <person name="de Waard P."/>
            <person name="Plugge C.M."/>
            <person name="de Vos W.M."/>
        </authorList>
    </citation>
    <scope>NUCLEOTIDE SEQUENCE [LARGE SCALE GENOMIC DNA]</scope>
    <source>
        <strain evidence="13 14">AF211</strain>
    </source>
</reference>
<dbReference type="InterPro" id="IPR051552">
    <property type="entry name" value="HptR"/>
</dbReference>
<feature type="domain" description="HTH araC/xylS-type" evidence="11">
    <location>
        <begin position="428"/>
        <end position="526"/>
    </location>
</feature>
<dbReference type="PROSITE" id="PS50110">
    <property type="entry name" value="RESPONSE_REGULATORY"/>
    <property type="match status" value="1"/>
</dbReference>
<gene>
    <name evidence="13" type="ORF">IB211_02294c</name>
</gene>
<feature type="domain" description="Response regulatory" evidence="12">
    <location>
        <begin position="5"/>
        <end position="122"/>
    </location>
</feature>
<dbReference type="eggNOG" id="COG4753">
    <property type="taxonomic scope" value="Bacteria"/>
</dbReference>
<dbReference type="eggNOG" id="COG2207">
    <property type="taxonomic scope" value="Bacteria"/>
</dbReference>
<dbReference type="SUPFAM" id="SSF52172">
    <property type="entry name" value="CheY-like"/>
    <property type="match status" value="1"/>
</dbReference>
<evidence type="ECO:0000259" key="11">
    <source>
        <dbReference type="PROSITE" id="PS01124"/>
    </source>
</evidence>
<comment type="subcellular location">
    <subcellularLocation>
        <location evidence="1">Cytoplasm</location>
    </subcellularLocation>
</comment>
<evidence type="ECO:0000256" key="3">
    <source>
        <dbReference type="ARBA" id="ARBA00022490"/>
    </source>
</evidence>
<dbReference type="GO" id="GO:0000160">
    <property type="term" value="P:phosphorelay signal transduction system"/>
    <property type="evidence" value="ECO:0007669"/>
    <property type="project" value="UniProtKB-KW"/>
</dbReference>
<keyword evidence="7" id="KW-0238">DNA-binding</keyword>
<dbReference type="InterPro" id="IPR018060">
    <property type="entry name" value="HTH_AraC"/>
</dbReference>
<dbReference type="PATRIC" id="fig|1297617.4.peg.2365"/>
<dbReference type="SUPFAM" id="SSF46689">
    <property type="entry name" value="Homeodomain-like"/>
    <property type="match status" value="2"/>
</dbReference>
<keyword evidence="14" id="KW-1185">Reference proteome</keyword>
<dbReference type="Pfam" id="PF12833">
    <property type="entry name" value="HTH_18"/>
    <property type="match status" value="1"/>
</dbReference>